<proteinExistence type="predicted"/>
<accession>A0A0M3HNW6</accession>
<sequence length="80" mass="9349">MEKCMMIALFDELVSDSNKIRKVDYHYEATLEEHDSRPSEATLRMEQHFSGLSIKSLKIAAPRSDHRNIQLDIAAFIRIW</sequence>
<evidence type="ECO:0000313" key="2">
    <source>
        <dbReference type="WBParaSite" id="ALUE_0000346401-mRNA-1"/>
    </source>
</evidence>
<reference evidence="2" key="1">
    <citation type="submission" date="2017-02" db="UniProtKB">
        <authorList>
            <consortium name="WormBaseParasite"/>
        </authorList>
    </citation>
    <scope>IDENTIFICATION</scope>
</reference>
<dbReference type="Proteomes" id="UP000036681">
    <property type="component" value="Unplaced"/>
</dbReference>
<name>A0A0M3HNW6_ASCLU</name>
<organism evidence="1 2">
    <name type="scientific">Ascaris lumbricoides</name>
    <name type="common">Giant roundworm</name>
    <dbReference type="NCBI Taxonomy" id="6252"/>
    <lineage>
        <taxon>Eukaryota</taxon>
        <taxon>Metazoa</taxon>
        <taxon>Ecdysozoa</taxon>
        <taxon>Nematoda</taxon>
        <taxon>Chromadorea</taxon>
        <taxon>Rhabditida</taxon>
        <taxon>Spirurina</taxon>
        <taxon>Ascaridomorpha</taxon>
        <taxon>Ascaridoidea</taxon>
        <taxon>Ascarididae</taxon>
        <taxon>Ascaris</taxon>
    </lineage>
</organism>
<dbReference type="AlphaFoldDB" id="A0A0M3HNW6"/>
<evidence type="ECO:0000313" key="1">
    <source>
        <dbReference type="Proteomes" id="UP000036681"/>
    </source>
</evidence>
<dbReference type="WBParaSite" id="ALUE_0000346401-mRNA-1">
    <property type="protein sequence ID" value="ALUE_0000346401-mRNA-1"/>
    <property type="gene ID" value="ALUE_0000346401"/>
</dbReference>
<keyword evidence="1" id="KW-1185">Reference proteome</keyword>
<protein>
    <submittedName>
        <fullName evidence="2">Uncharacterized protein</fullName>
    </submittedName>
</protein>